<dbReference type="EMBL" id="JAPFFF010000013">
    <property type="protein sequence ID" value="KAK8871288.1"/>
    <property type="molecule type" value="Genomic_DNA"/>
</dbReference>
<dbReference type="PANTHER" id="PTHR47457:SF1">
    <property type="entry name" value="BTB DOMAIN-CONTAINING PROTEIN-RELATED"/>
    <property type="match status" value="1"/>
</dbReference>
<accession>A0ABR2J048</accession>
<evidence type="ECO:0008006" key="3">
    <source>
        <dbReference type="Google" id="ProtNLM"/>
    </source>
</evidence>
<reference evidence="1 2" key="1">
    <citation type="submission" date="2024-04" db="EMBL/GenBank/DDBJ databases">
        <title>Tritrichomonas musculus Genome.</title>
        <authorList>
            <person name="Alves-Ferreira E."/>
            <person name="Grigg M."/>
            <person name="Lorenzi H."/>
            <person name="Galac M."/>
        </authorList>
    </citation>
    <scope>NUCLEOTIDE SEQUENCE [LARGE SCALE GENOMIC DNA]</scope>
    <source>
        <strain evidence="1 2">EAF2021</strain>
    </source>
</reference>
<keyword evidence="2" id="KW-1185">Reference proteome</keyword>
<dbReference type="Proteomes" id="UP001470230">
    <property type="component" value="Unassembled WGS sequence"/>
</dbReference>
<dbReference type="SUPFAM" id="SSF49785">
    <property type="entry name" value="Galactose-binding domain-like"/>
    <property type="match status" value="1"/>
</dbReference>
<proteinExistence type="predicted"/>
<sequence>MTKKSFILSASGLKNIVLSSNTKSNSSSNSNEGDIFKFIFEDQEVKLNRIYAEFISPIVSHIHHSDPTIDSIVIERLHDGMLSSEAIESFKQISVGNSIEIDEKTSQELRNLSILIGNEEIFDRMDDLYPVALEEEKICEIIENLKCFENFKKNNKKDLYFQFLNDDKIIAFIASHFYCEEKSLASLPKPVLHRIIGSSQLRVSSEDSLFEFINDIFSKEGDDDDEELTKIHFYEELELAELSDEKLSEFVDEVGPSEMTGTIWMKVKDVIKRRNDKKVSGIQSVNRYFRQNDHKERLKERAIEYDVKSGDGFKGVIFHLGNGNGTNSVKDGKIDIKASSISSGSPSNVVDFDNKRASFTTRSEQDSWILYDFKERKLKPSHYSIMSDHWNGSESGFWRPQTWIIEGSNDEKEWTTLDSRQNEKSLDDRSVSKTFEIQNKNNEYYRYIRIHQTGPSTGGDYCLRFSSLEYFGVLLEP</sequence>
<organism evidence="1 2">
    <name type="scientific">Tritrichomonas musculus</name>
    <dbReference type="NCBI Taxonomy" id="1915356"/>
    <lineage>
        <taxon>Eukaryota</taxon>
        <taxon>Metamonada</taxon>
        <taxon>Parabasalia</taxon>
        <taxon>Tritrichomonadida</taxon>
        <taxon>Tritrichomonadidae</taxon>
        <taxon>Tritrichomonas</taxon>
    </lineage>
</organism>
<comment type="caution">
    <text evidence="1">The sequence shown here is derived from an EMBL/GenBank/DDBJ whole genome shotgun (WGS) entry which is preliminary data.</text>
</comment>
<gene>
    <name evidence="1" type="ORF">M9Y10_007006</name>
</gene>
<evidence type="ECO:0000313" key="1">
    <source>
        <dbReference type="EMBL" id="KAK8871288.1"/>
    </source>
</evidence>
<name>A0ABR2J048_9EUKA</name>
<dbReference type="PANTHER" id="PTHR47457">
    <property type="entry name" value="OS05G0345500 PROTEIN"/>
    <property type="match status" value="1"/>
</dbReference>
<dbReference type="Gene3D" id="2.60.120.260">
    <property type="entry name" value="Galactose-binding domain-like"/>
    <property type="match status" value="1"/>
</dbReference>
<dbReference type="InterPro" id="IPR008979">
    <property type="entry name" value="Galactose-bd-like_sf"/>
</dbReference>
<protein>
    <recommendedName>
        <fullName evidence="3">F5/8 type C domain-containing protein</fullName>
    </recommendedName>
</protein>
<evidence type="ECO:0000313" key="2">
    <source>
        <dbReference type="Proteomes" id="UP001470230"/>
    </source>
</evidence>